<protein>
    <submittedName>
        <fullName evidence="1">HAD family phosphatase</fullName>
    </submittedName>
</protein>
<dbReference type="InterPro" id="IPR006439">
    <property type="entry name" value="HAD-SF_hydro_IA"/>
</dbReference>
<comment type="caution">
    <text evidence="1">The sequence shown here is derived from an EMBL/GenBank/DDBJ whole genome shotgun (WGS) entry which is preliminary data.</text>
</comment>
<accession>A0AAW6FUZ4</accession>
<dbReference type="SFLD" id="SFLDS00003">
    <property type="entry name" value="Haloacid_Dehalogenase"/>
    <property type="match status" value="1"/>
</dbReference>
<dbReference type="Gene3D" id="1.10.150.240">
    <property type="entry name" value="Putative phosphatase, domain 2"/>
    <property type="match status" value="1"/>
</dbReference>
<reference evidence="1" key="1">
    <citation type="submission" date="2023-01" db="EMBL/GenBank/DDBJ databases">
        <title>Human gut microbiome strain richness.</title>
        <authorList>
            <person name="Chen-Liaw A."/>
        </authorList>
    </citation>
    <scope>NUCLEOTIDE SEQUENCE</scope>
    <source>
        <strain evidence="1">D55st1_G4_D55t1_190419</strain>
    </source>
</reference>
<dbReference type="SUPFAM" id="SSF56784">
    <property type="entry name" value="HAD-like"/>
    <property type="match status" value="1"/>
</dbReference>
<dbReference type="EMBL" id="JAQNCK010000031">
    <property type="protein sequence ID" value="MDC0828978.1"/>
    <property type="molecule type" value="Genomic_DNA"/>
</dbReference>
<dbReference type="InterPro" id="IPR041492">
    <property type="entry name" value="HAD_2"/>
</dbReference>
<dbReference type="InterPro" id="IPR023214">
    <property type="entry name" value="HAD_sf"/>
</dbReference>
<dbReference type="PANTHER" id="PTHR18901">
    <property type="entry name" value="2-DEOXYGLUCOSE-6-PHOSPHATE PHOSPHATASE 2"/>
    <property type="match status" value="1"/>
</dbReference>
<dbReference type="InterPro" id="IPR036412">
    <property type="entry name" value="HAD-like_sf"/>
</dbReference>
<dbReference type="NCBIfam" id="TIGR01509">
    <property type="entry name" value="HAD-SF-IA-v3"/>
    <property type="match status" value="1"/>
</dbReference>
<organism evidence="1 2">
    <name type="scientific">Faecalitalea cylindroides</name>
    <dbReference type="NCBI Taxonomy" id="39483"/>
    <lineage>
        <taxon>Bacteria</taxon>
        <taxon>Bacillati</taxon>
        <taxon>Bacillota</taxon>
        <taxon>Erysipelotrichia</taxon>
        <taxon>Erysipelotrichales</taxon>
        <taxon>Erysipelotrichaceae</taxon>
        <taxon>Faecalitalea</taxon>
    </lineage>
</organism>
<dbReference type="SFLD" id="SFLDG01129">
    <property type="entry name" value="C1.5:_HAD__Beta-PGM__Phosphata"/>
    <property type="match status" value="1"/>
</dbReference>
<sequence length="220" mass="25015">MSLDLVIFDVDGLMLDTERVWQEVWRDVAREYALADVGTSLFMKVVGYSGDTVKEILHKELQGHCTPDEFLQTARKEGLERLKTQLKVKPGVYDTLSFLKQKKIKTAVATSTSRLLTEERLKRVGLYNEFNCICCGDEVKNKKPSPDIYLEVLRKTGINNQRALVFEDSKVGITAAYRANIPCIMVPDLKEPEPEQIKMVKQVLPSLKLAVPIIEKMIEQ</sequence>
<dbReference type="RefSeq" id="WP_195191708.1">
    <property type="nucleotide sequence ID" value="NZ_CBCTZC010000009.1"/>
</dbReference>
<proteinExistence type="predicted"/>
<dbReference type="Proteomes" id="UP001220658">
    <property type="component" value="Unassembled WGS sequence"/>
</dbReference>
<evidence type="ECO:0000313" key="1">
    <source>
        <dbReference type="EMBL" id="MDC0828978.1"/>
    </source>
</evidence>
<dbReference type="CDD" id="cd07505">
    <property type="entry name" value="HAD_BPGM-like"/>
    <property type="match status" value="1"/>
</dbReference>
<name>A0AAW6FUZ4_9FIRM</name>
<dbReference type="PANTHER" id="PTHR18901:SF38">
    <property type="entry name" value="PSEUDOURIDINE-5'-PHOSPHATASE"/>
    <property type="match status" value="1"/>
</dbReference>
<dbReference type="AlphaFoldDB" id="A0AAW6FUZ4"/>
<dbReference type="InterPro" id="IPR023198">
    <property type="entry name" value="PGP-like_dom2"/>
</dbReference>
<dbReference type="Pfam" id="PF13419">
    <property type="entry name" value="HAD_2"/>
    <property type="match status" value="1"/>
</dbReference>
<evidence type="ECO:0000313" key="2">
    <source>
        <dbReference type="Proteomes" id="UP001220658"/>
    </source>
</evidence>
<gene>
    <name evidence="1" type="ORF">POG00_09720</name>
</gene>
<dbReference type="Gene3D" id="3.40.50.1000">
    <property type="entry name" value="HAD superfamily/HAD-like"/>
    <property type="match status" value="1"/>
</dbReference>